<gene>
    <name evidence="2" type="ORF">C8259_08915</name>
</gene>
<dbReference type="SMART" id="SM01110">
    <property type="entry name" value="Cutinase"/>
    <property type="match status" value="1"/>
</dbReference>
<dbReference type="RefSeq" id="WP_063030158.1">
    <property type="nucleotide sequence ID" value="NZ_PYHS01000004.1"/>
</dbReference>
<dbReference type="Proteomes" id="UP000241647">
    <property type="component" value="Unassembled WGS sequence"/>
</dbReference>
<evidence type="ECO:0000256" key="1">
    <source>
        <dbReference type="ARBA" id="ARBA00022801"/>
    </source>
</evidence>
<evidence type="ECO:0000313" key="3">
    <source>
        <dbReference type="Proteomes" id="UP000241647"/>
    </source>
</evidence>
<accession>A0A2T2Z876</accession>
<keyword evidence="1" id="KW-0378">Hydrolase</keyword>
<sequence>MITVVWLCGTGFGDRIDGISQVFADCLDPTRFEFQPVPYPADYGTRLSYAESVARGRFALASAIRNAPGRVVAGGYSQGAGIAGDVVAEIGRGERPGLEVDACALIADPRRPRLTGLPDTAPAPGYGVSDERPVDGIPAYWAAAPGDPISALPAGNPLRGVADVSEYFTIASPADAVKWGEDLVARAKACRWQRWWSLENWRDWGGAIEYAWNYLQPPVGGGRHTAAYIELGIAARLASTINRTVRE</sequence>
<dbReference type="GO" id="GO:0016787">
    <property type="term" value="F:hydrolase activity"/>
    <property type="evidence" value="ECO:0007669"/>
    <property type="project" value="UniProtKB-KW"/>
</dbReference>
<protein>
    <submittedName>
        <fullName evidence="2">PE-PPE domain-containing protein</fullName>
    </submittedName>
</protein>
<dbReference type="Gene3D" id="3.40.50.1820">
    <property type="entry name" value="alpha/beta hydrolase"/>
    <property type="match status" value="1"/>
</dbReference>
<proteinExistence type="predicted"/>
<reference evidence="2 3" key="1">
    <citation type="submission" date="2018-02" db="EMBL/GenBank/DDBJ databases">
        <title>8 Nocardia nova and 1 Nocardia cyriacigeorgica strain used for evolution to TMP-SMX.</title>
        <authorList>
            <person name="Mehta H."/>
            <person name="Weng J."/>
            <person name="Shamoo Y."/>
        </authorList>
    </citation>
    <scope>NUCLEOTIDE SEQUENCE [LARGE SCALE GENOMIC DNA]</scope>
    <source>
        <strain evidence="2 3">ATCC 33727</strain>
    </source>
</reference>
<evidence type="ECO:0000313" key="2">
    <source>
        <dbReference type="EMBL" id="PSR63962.1"/>
    </source>
</evidence>
<dbReference type="InterPro" id="IPR029058">
    <property type="entry name" value="AB_hydrolase_fold"/>
</dbReference>
<dbReference type="AlphaFoldDB" id="A0A2T2Z876"/>
<dbReference type="InterPro" id="IPR000675">
    <property type="entry name" value="Cutinase/axe"/>
</dbReference>
<dbReference type="EMBL" id="PYHS01000004">
    <property type="protein sequence ID" value="PSR63962.1"/>
    <property type="molecule type" value="Genomic_DNA"/>
</dbReference>
<name>A0A2T2Z876_9NOCA</name>
<dbReference type="SUPFAM" id="SSF53474">
    <property type="entry name" value="alpha/beta-Hydrolases"/>
    <property type="match status" value="1"/>
</dbReference>
<organism evidence="2 3">
    <name type="scientific">Nocardia nova</name>
    <dbReference type="NCBI Taxonomy" id="37330"/>
    <lineage>
        <taxon>Bacteria</taxon>
        <taxon>Bacillati</taxon>
        <taxon>Actinomycetota</taxon>
        <taxon>Actinomycetes</taxon>
        <taxon>Mycobacteriales</taxon>
        <taxon>Nocardiaceae</taxon>
        <taxon>Nocardia</taxon>
    </lineage>
</organism>
<comment type="caution">
    <text evidence="2">The sequence shown here is derived from an EMBL/GenBank/DDBJ whole genome shotgun (WGS) entry which is preliminary data.</text>
</comment>